<feature type="non-terminal residue" evidence="1">
    <location>
        <position position="1"/>
    </location>
</feature>
<protein>
    <submittedName>
        <fullName evidence="1">Uncharacterized protein</fullName>
    </submittedName>
</protein>
<accession>A0A383CS05</accession>
<name>A0A383CS05_9ZZZZ</name>
<evidence type="ECO:0000313" key="1">
    <source>
        <dbReference type="EMBL" id="SVE35147.1"/>
    </source>
</evidence>
<dbReference type="AlphaFoldDB" id="A0A383CS05"/>
<proteinExistence type="predicted"/>
<sequence length="24" mass="2755">LIICILVYLLPMIFNLSTYSALQI</sequence>
<reference evidence="1" key="1">
    <citation type="submission" date="2018-05" db="EMBL/GenBank/DDBJ databases">
        <authorList>
            <person name="Lanie J.A."/>
            <person name="Ng W.-L."/>
            <person name="Kazmierczak K.M."/>
            <person name="Andrzejewski T.M."/>
            <person name="Davidsen T.M."/>
            <person name="Wayne K.J."/>
            <person name="Tettelin H."/>
            <person name="Glass J.I."/>
            <person name="Rusch D."/>
            <person name="Podicherti R."/>
            <person name="Tsui H.-C.T."/>
            <person name="Winkler M.E."/>
        </authorList>
    </citation>
    <scope>NUCLEOTIDE SEQUENCE</scope>
</reference>
<gene>
    <name evidence="1" type="ORF">METZ01_LOCUS488001</name>
</gene>
<organism evidence="1">
    <name type="scientific">marine metagenome</name>
    <dbReference type="NCBI Taxonomy" id="408172"/>
    <lineage>
        <taxon>unclassified sequences</taxon>
        <taxon>metagenomes</taxon>
        <taxon>ecological metagenomes</taxon>
    </lineage>
</organism>
<feature type="non-terminal residue" evidence="1">
    <location>
        <position position="24"/>
    </location>
</feature>
<dbReference type="EMBL" id="UINC01211303">
    <property type="protein sequence ID" value="SVE35147.1"/>
    <property type="molecule type" value="Genomic_DNA"/>
</dbReference>